<protein>
    <submittedName>
        <fullName evidence="4">Uncharacterized protein</fullName>
    </submittedName>
</protein>
<dbReference type="AlphaFoldDB" id="A0A1M7YI28"/>
<dbReference type="GO" id="GO:1990362">
    <property type="term" value="F:butanol dehydrogenase (NAD+) activity"/>
    <property type="evidence" value="ECO:0007669"/>
    <property type="project" value="InterPro"/>
</dbReference>
<evidence type="ECO:0000259" key="2">
    <source>
        <dbReference type="Pfam" id="PF00465"/>
    </source>
</evidence>
<dbReference type="Pfam" id="PF25137">
    <property type="entry name" value="ADH_Fe_C"/>
    <property type="match status" value="1"/>
</dbReference>
<dbReference type="FunFam" id="3.40.50.1970:FF:000003">
    <property type="entry name" value="Alcohol dehydrogenase, iron-containing"/>
    <property type="match status" value="1"/>
</dbReference>
<dbReference type="GO" id="GO:0008106">
    <property type="term" value="F:alcohol dehydrogenase (NADP+) activity"/>
    <property type="evidence" value="ECO:0007669"/>
    <property type="project" value="TreeGrafter"/>
</dbReference>
<feature type="domain" description="Fe-containing alcohol dehydrogenase-like C-terminal" evidence="3">
    <location>
        <begin position="191"/>
        <end position="385"/>
    </location>
</feature>
<dbReference type="GO" id="GO:0046872">
    <property type="term" value="F:metal ion binding"/>
    <property type="evidence" value="ECO:0007669"/>
    <property type="project" value="InterPro"/>
</dbReference>
<dbReference type="InterPro" id="IPR044731">
    <property type="entry name" value="BDH-like"/>
</dbReference>
<dbReference type="InterPro" id="IPR001670">
    <property type="entry name" value="ADH_Fe/GldA"/>
</dbReference>
<dbReference type="SUPFAM" id="SSF56796">
    <property type="entry name" value="Dehydroquinate synthase-like"/>
    <property type="match status" value="1"/>
</dbReference>
<dbReference type="STRING" id="1121345.SAMN02745217_03570"/>
<gene>
    <name evidence="4" type="ORF">SAMN02745217_03570</name>
</gene>
<reference evidence="4 5" key="1">
    <citation type="submission" date="2016-12" db="EMBL/GenBank/DDBJ databases">
        <authorList>
            <person name="Song W.-J."/>
            <person name="Kurnit D.M."/>
        </authorList>
    </citation>
    <scope>NUCLEOTIDE SEQUENCE [LARGE SCALE GENOMIC DNA]</scope>
    <source>
        <strain evidence="4 5">DSM 12503</strain>
    </source>
</reference>
<sequence>MNNFTYQIPTEVYFGKGQIGHLAESILKFGRKVLLVYGGESIKRTGLYQTIRTIFEQNGIESFELAGVEPNPRIDTVRKGIQLCRQNDVDVVLAVGGGSTIDCSKVVSAGVKYNGDAWDLVKDGSLIKDTLPMIVILTIAATGSEMNRYAVISDMSTNDKMGTFSPLFYPKVSILDPEYTFTVPKNQTSSGTADIMSHIMERYFHNAKGTYIQDRLSESLLKTCIHYGPIAYNEPENYEARANLMWASSLAIDGITWRGNSVASSAHPMEHQLSAYHDITHGVGLAIIIPHWMKHILNDKTVGKFVDFGVNVWDIDPSLDSFEIASKAIEKSKEFFASLDLPATLREVGVTDKYLDVMAEKAAVGLENAFYPLTSKDVLAIYKESL</sequence>
<organism evidence="4 5">
    <name type="scientific">Anaerocolumna xylanovorans DSM 12503</name>
    <dbReference type="NCBI Taxonomy" id="1121345"/>
    <lineage>
        <taxon>Bacteria</taxon>
        <taxon>Bacillati</taxon>
        <taxon>Bacillota</taxon>
        <taxon>Clostridia</taxon>
        <taxon>Lachnospirales</taxon>
        <taxon>Lachnospiraceae</taxon>
        <taxon>Anaerocolumna</taxon>
    </lineage>
</organism>
<evidence type="ECO:0000313" key="5">
    <source>
        <dbReference type="Proteomes" id="UP000184612"/>
    </source>
</evidence>
<feature type="domain" description="Alcohol dehydrogenase iron-type/glycerol dehydrogenase GldA" evidence="2">
    <location>
        <begin position="9"/>
        <end position="177"/>
    </location>
</feature>
<dbReference type="PANTHER" id="PTHR43633:SF1">
    <property type="entry name" value="ALCOHOL DEHYDROGENASE YQHD"/>
    <property type="match status" value="1"/>
</dbReference>
<dbReference type="PROSITE" id="PS00060">
    <property type="entry name" value="ADH_IRON_2"/>
    <property type="match status" value="1"/>
</dbReference>
<dbReference type="GO" id="GO:0005829">
    <property type="term" value="C:cytosol"/>
    <property type="evidence" value="ECO:0007669"/>
    <property type="project" value="TreeGrafter"/>
</dbReference>
<evidence type="ECO:0000259" key="3">
    <source>
        <dbReference type="Pfam" id="PF25137"/>
    </source>
</evidence>
<dbReference type="InterPro" id="IPR018211">
    <property type="entry name" value="ADH_Fe_CS"/>
</dbReference>
<dbReference type="Pfam" id="PF00465">
    <property type="entry name" value="Fe-ADH"/>
    <property type="match status" value="1"/>
</dbReference>
<dbReference type="Gene3D" id="3.40.50.1970">
    <property type="match status" value="1"/>
</dbReference>
<dbReference type="OrthoDB" id="9801156at2"/>
<keyword evidence="1" id="KW-0560">Oxidoreductase</keyword>
<dbReference type="RefSeq" id="WP_073590225.1">
    <property type="nucleotide sequence ID" value="NZ_FRFD01000011.1"/>
</dbReference>
<dbReference type="CDD" id="cd08187">
    <property type="entry name" value="BDH"/>
    <property type="match status" value="1"/>
</dbReference>
<evidence type="ECO:0000313" key="4">
    <source>
        <dbReference type="EMBL" id="SHO52292.1"/>
    </source>
</evidence>
<proteinExistence type="predicted"/>
<dbReference type="EMBL" id="FRFD01000011">
    <property type="protein sequence ID" value="SHO52292.1"/>
    <property type="molecule type" value="Genomic_DNA"/>
</dbReference>
<keyword evidence="5" id="KW-1185">Reference proteome</keyword>
<dbReference type="GO" id="GO:1990002">
    <property type="term" value="F:methylglyoxal reductase (NADPH) (acetol producing) activity"/>
    <property type="evidence" value="ECO:0007669"/>
    <property type="project" value="TreeGrafter"/>
</dbReference>
<dbReference type="Gene3D" id="1.20.1090.10">
    <property type="entry name" value="Dehydroquinate synthase-like - alpha domain"/>
    <property type="match status" value="1"/>
</dbReference>
<dbReference type="PANTHER" id="PTHR43633">
    <property type="entry name" value="ALCOHOL DEHYDROGENASE YQHD"/>
    <property type="match status" value="1"/>
</dbReference>
<evidence type="ECO:0000256" key="1">
    <source>
        <dbReference type="ARBA" id="ARBA00023002"/>
    </source>
</evidence>
<dbReference type="InterPro" id="IPR056798">
    <property type="entry name" value="ADH_Fe_C"/>
</dbReference>
<accession>A0A1M7YI28</accession>
<name>A0A1M7YI28_9FIRM</name>
<dbReference type="Proteomes" id="UP000184612">
    <property type="component" value="Unassembled WGS sequence"/>
</dbReference>